<feature type="domain" description="HipA N-terminal subdomain 1" evidence="1">
    <location>
        <begin position="9"/>
        <end position="75"/>
    </location>
</feature>
<dbReference type="NCBIfam" id="TIGR03071">
    <property type="entry name" value="couple_hipA"/>
    <property type="match status" value="1"/>
</dbReference>
<dbReference type="Pfam" id="PF13657">
    <property type="entry name" value="Couple_hipA"/>
    <property type="match status" value="1"/>
</dbReference>
<proteinExistence type="predicted"/>
<dbReference type="EMBL" id="JARWAM010000003">
    <property type="protein sequence ID" value="MDR5904794.1"/>
    <property type="molecule type" value="Genomic_DNA"/>
</dbReference>
<keyword evidence="3" id="KW-1185">Reference proteome</keyword>
<gene>
    <name evidence="2" type="ORF">QC821_05860</name>
</gene>
<name>A0ABU1HBF1_9GAMM</name>
<organism evidence="2 3">
    <name type="scientific">Franzmannia qiaohouensis</name>
    <dbReference type="NCBI Taxonomy" id="1329370"/>
    <lineage>
        <taxon>Bacteria</taxon>
        <taxon>Pseudomonadati</taxon>
        <taxon>Pseudomonadota</taxon>
        <taxon>Gammaproteobacteria</taxon>
        <taxon>Oceanospirillales</taxon>
        <taxon>Halomonadaceae</taxon>
        <taxon>Franzmannia</taxon>
    </lineage>
</organism>
<evidence type="ECO:0000313" key="3">
    <source>
        <dbReference type="Proteomes" id="UP001251374"/>
    </source>
</evidence>
<accession>A0ABU1HBF1</accession>
<dbReference type="Proteomes" id="UP001251374">
    <property type="component" value="Unassembled WGS sequence"/>
</dbReference>
<dbReference type="InterPro" id="IPR017508">
    <property type="entry name" value="HipA_N1"/>
</dbReference>
<dbReference type="RefSeq" id="WP_309718250.1">
    <property type="nucleotide sequence ID" value="NZ_JARWAM010000003.1"/>
</dbReference>
<sequence>MASDGTLALYHRDRHVGRLHDTQPLRFEYAPAWLEHPEAVSLSPSLPLSQQVHAGDAVLAYFENLLPEGNLRRQL</sequence>
<evidence type="ECO:0000259" key="1">
    <source>
        <dbReference type="Pfam" id="PF13657"/>
    </source>
</evidence>
<evidence type="ECO:0000313" key="2">
    <source>
        <dbReference type="EMBL" id="MDR5904794.1"/>
    </source>
</evidence>
<reference evidence="2 3" key="1">
    <citation type="submission" date="2023-04" db="EMBL/GenBank/DDBJ databases">
        <title>A long-awaited taxogenomic arrangement of the family Halomonadaceae.</title>
        <authorList>
            <person name="De La Haba R."/>
            <person name="Chuvochina M."/>
            <person name="Wittouck S."/>
            <person name="Arahal D.R."/>
            <person name="Sanchez-Porro C."/>
            <person name="Hugenholtz P."/>
            <person name="Ventosa A."/>
        </authorList>
    </citation>
    <scope>NUCLEOTIDE SEQUENCE [LARGE SCALE GENOMIC DNA]</scope>
    <source>
        <strain evidence="2 3">DSM 26770</strain>
    </source>
</reference>
<comment type="caution">
    <text evidence="2">The sequence shown here is derived from an EMBL/GenBank/DDBJ whole genome shotgun (WGS) entry which is preliminary data.</text>
</comment>
<protein>
    <submittedName>
        <fullName evidence="2">HipA N-terminal domain-containing protein</fullName>
    </submittedName>
</protein>